<accession>A0A0D0KP45</accession>
<dbReference type="EMBL" id="JXQW01000039">
    <property type="protein sequence ID" value="KIP98733.1"/>
    <property type="molecule type" value="Genomic_DNA"/>
</dbReference>
<gene>
    <name evidence="1" type="ORF">RU08_14765</name>
</gene>
<dbReference type="RefSeq" id="WP_042554596.1">
    <property type="nucleotide sequence ID" value="NZ_JXQW01000039.1"/>
</dbReference>
<evidence type="ECO:0000313" key="1">
    <source>
        <dbReference type="EMBL" id="KIP98733.1"/>
    </source>
</evidence>
<comment type="caution">
    <text evidence="1">The sequence shown here is derived from an EMBL/GenBank/DDBJ whole genome shotgun (WGS) entry which is preliminary data.</text>
</comment>
<dbReference type="Proteomes" id="UP000032068">
    <property type="component" value="Unassembled WGS sequence"/>
</dbReference>
<sequence>MSGIESRHSYEKVKKDFQKLLEDLDAAIKEFKPRFDIRSTRLARFEKDLRNITQLDNKSISRLAEIVAKFGSVSKLLALKGCYNEKDLLKIVEGGADYTIDSDEGYNDHLFEMSMAARFIPRNADSVSINLKGECDIIIDDIVAIECKYIHSISSLTKNVSKAKSQIKKRIEDDQAKFGFIALDLSNVISRERIESFSAYTYESYMGSYGVLRQKRKLNGSLIEGVRSNRNAAQIISNVITDELETQFYGEVGFEYDMGEDCKAIILQALINVCVEHEGEILPVSFRGVTYVLNHRLSKEEAAAIKKFIHSLPTGI</sequence>
<proteinExistence type="predicted"/>
<dbReference type="AlphaFoldDB" id="A0A0D0KP45"/>
<name>A0A0D0KP45_9PSED</name>
<reference evidence="1 2" key="1">
    <citation type="submission" date="2014-12" db="EMBL/GenBank/DDBJ databases">
        <title>16Stimator: statistical estimation of ribosomal gene copy numbers from draft genome assemblies.</title>
        <authorList>
            <person name="Perisin M.A."/>
            <person name="Vetter M."/>
            <person name="Gilbert J.A."/>
            <person name="Bergelson J."/>
        </authorList>
    </citation>
    <scope>NUCLEOTIDE SEQUENCE [LARGE SCALE GENOMIC DNA]</scope>
    <source>
        <strain evidence="1 2">MEJ086</strain>
    </source>
</reference>
<protein>
    <submittedName>
        <fullName evidence="1">Uncharacterized protein</fullName>
    </submittedName>
</protein>
<organism evidence="1 2">
    <name type="scientific">Pseudomonas fulva</name>
    <dbReference type="NCBI Taxonomy" id="47880"/>
    <lineage>
        <taxon>Bacteria</taxon>
        <taxon>Pseudomonadati</taxon>
        <taxon>Pseudomonadota</taxon>
        <taxon>Gammaproteobacteria</taxon>
        <taxon>Pseudomonadales</taxon>
        <taxon>Pseudomonadaceae</taxon>
        <taxon>Pseudomonas</taxon>
    </lineage>
</organism>
<evidence type="ECO:0000313" key="2">
    <source>
        <dbReference type="Proteomes" id="UP000032068"/>
    </source>
</evidence>
<dbReference type="OrthoDB" id="6980387at2"/>